<dbReference type="OrthoDB" id="42612at2157"/>
<reference evidence="2 3" key="1">
    <citation type="submission" date="2020-02" db="EMBL/GenBank/DDBJ databases">
        <title>Comparative genome analysis reveals the metabolism and evolution of the thermophilic archaeal genus Metallosphaera.</title>
        <authorList>
            <person name="Jiang C."/>
        </authorList>
    </citation>
    <scope>NUCLEOTIDE SEQUENCE [LARGE SCALE GENOMIC DNA]</scope>
    <source>
        <strain evidence="2 3">Ric-A</strain>
    </source>
</reference>
<feature type="region of interest" description="Disordered" evidence="1">
    <location>
        <begin position="112"/>
        <end position="133"/>
    </location>
</feature>
<proteinExistence type="predicted"/>
<keyword evidence="3" id="KW-1185">Reference proteome</keyword>
<dbReference type="Proteomes" id="UP000509301">
    <property type="component" value="Chromosome"/>
</dbReference>
<gene>
    <name evidence="2" type="ORF">GWK48_00430</name>
</gene>
<evidence type="ECO:0000313" key="2">
    <source>
        <dbReference type="EMBL" id="QKR00910.1"/>
    </source>
</evidence>
<protein>
    <submittedName>
        <fullName evidence="2">SRPBCC family protein</fullName>
    </submittedName>
</protein>
<sequence length="216" mass="24479">MKYVPAFDDLIDLGENEWELRVSWLITLKLRVTKQVTKDEITYLIKKVDGLIKINSYLRFTILPTMGRTVVRLTFFYKGPLETVAKKQTQDFYKRGVEIFKRDMEGIEAKESIEAKPNPATRQPSLNVESRSSASYDDTFPSILEMKTVSSKRVTLKDVDSVLEEAVVKSINSPILVLLSDGTNIVELRFKGGDLVKIKGDLSSLKESVDVILKSK</sequence>
<accession>A0A6N0P0X8</accession>
<organism evidence="2 3">
    <name type="scientific">Metallosphaera tengchongensis</name>
    <dbReference type="NCBI Taxonomy" id="1532350"/>
    <lineage>
        <taxon>Archaea</taxon>
        <taxon>Thermoproteota</taxon>
        <taxon>Thermoprotei</taxon>
        <taxon>Sulfolobales</taxon>
        <taxon>Sulfolobaceae</taxon>
        <taxon>Metallosphaera</taxon>
    </lineage>
</organism>
<evidence type="ECO:0000256" key="1">
    <source>
        <dbReference type="SAM" id="MobiDB-lite"/>
    </source>
</evidence>
<name>A0A6N0P0X8_9CREN</name>
<dbReference type="AlphaFoldDB" id="A0A6N0P0X8"/>
<dbReference type="EMBL" id="CP049074">
    <property type="protein sequence ID" value="QKR00910.1"/>
    <property type="molecule type" value="Genomic_DNA"/>
</dbReference>
<dbReference type="KEGG" id="mten:GWK48_00430"/>
<evidence type="ECO:0000313" key="3">
    <source>
        <dbReference type="Proteomes" id="UP000509301"/>
    </source>
</evidence>
<feature type="compositionally biased region" description="Polar residues" evidence="1">
    <location>
        <begin position="120"/>
        <end position="133"/>
    </location>
</feature>